<gene>
    <name evidence="2" type="ORF">ACFFJ8_06550</name>
</gene>
<dbReference type="RefSeq" id="WP_204818298.1">
    <property type="nucleotide sequence ID" value="NZ_JANHOF010000004.1"/>
</dbReference>
<dbReference type="Pfam" id="PF00583">
    <property type="entry name" value="Acetyltransf_1"/>
    <property type="match status" value="1"/>
</dbReference>
<dbReference type="EMBL" id="JBHLVF010000010">
    <property type="protein sequence ID" value="MFC0391032.1"/>
    <property type="molecule type" value="Genomic_DNA"/>
</dbReference>
<dbReference type="InterPro" id="IPR000182">
    <property type="entry name" value="GNAT_dom"/>
</dbReference>
<dbReference type="CDD" id="cd04301">
    <property type="entry name" value="NAT_SF"/>
    <property type="match status" value="1"/>
</dbReference>
<dbReference type="SUPFAM" id="SSF55729">
    <property type="entry name" value="Acyl-CoA N-acyltransferases (Nat)"/>
    <property type="match status" value="1"/>
</dbReference>
<evidence type="ECO:0000259" key="1">
    <source>
        <dbReference type="PROSITE" id="PS51186"/>
    </source>
</evidence>
<keyword evidence="3" id="KW-1185">Reference proteome</keyword>
<evidence type="ECO:0000313" key="3">
    <source>
        <dbReference type="Proteomes" id="UP001589818"/>
    </source>
</evidence>
<comment type="caution">
    <text evidence="2">The sequence shown here is derived from an EMBL/GenBank/DDBJ whole genome shotgun (WGS) entry which is preliminary data.</text>
</comment>
<dbReference type="Gene3D" id="3.40.630.30">
    <property type="match status" value="1"/>
</dbReference>
<organism evidence="2 3">
    <name type="scientific">Paenibacillus mendelii</name>
    <dbReference type="NCBI Taxonomy" id="206163"/>
    <lineage>
        <taxon>Bacteria</taxon>
        <taxon>Bacillati</taxon>
        <taxon>Bacillota</taxon>
        <taxon>Bacilli</taxon>
        <taxon>Bacillales</taxon>
        <taxon>Paenibacillaceae</taxon>
        <taxon>Paenibacillus</taxon>
    </lineage>
</organism>
<keyword evidence="2" id="KW-0012">Acyltransferase</keyword>
<reference evidence="2 3" key="1">
    <citation type="submission" date="2024-09" db="EMBL/GenBank/DDBJ databases">
        <authorList>
            <person name="Sun Q."/>
            <person name="Mori K."/>
        </authorList>
    </citation>
    <scope>NUCLEOTIDE SEQUENCE [LARGE SCALE GENOMIC DNA]</scope>
    <source>
        <strain evidence="2 3">CCM 4839</strain>
    </source>
</reference>
<dbReference type="Proteomes" id="UP001589818">
    <property type="component" value="Unassembled WGS sequence"/>
</dbReference>
<dbReference type="GO" id="GO:0016746">
    <property type="term" value="F:acyltransferase activity"/>
    <property type="evidence" value="ECO:0007669"/>
    <property type="project" value="UniProtKB-KW"/>
</dbReference>
<accession>A0ABV6J568</accession>
<dbReference type="PROSITE" id="PS51186">
    <property type="entry name" value="GNAT"/>
    <property type="match status" value="1"/>
</dbReference>
<sequence>MVNIRPLVISDPPFVKSIMAEHTLQFPYFIIEQYPARWRECLESAEGTKCGYYVAHTEIILGHGGYMYRDELGLYELIGIVVKKDCRRRGIGVSMIGTLCSKVRELGGSKVILYTLGHIGNEDTLTFYHRIGFEDVKHEPDYFMPGYHRVTFTKDVV</sequence>
<dbReference type="EC" id="2.3.1.-" evidence="2"/>
<protein>
    <submittedName>
        <fullName evidence="2">GNAT family N-acetyltransferase</fullName>
        <ecNumber evidence="2">2.3.1.-</ecNumber>
    </submittedName>
</protein>
<feature type="domain" description="N-acetyltransferase" evidence="1">
    <location>
        <begin position="2"/>
        <end position="157"/>
    </location>
</feature>
<dbReference type="InterPro" id="IPR016181">
    <property type="entry name" value="Acyl_CoA_acyltransferase"/>
</dbReference>
<keyword evidence="2" id="KW-0808">Transferase</keyword>
<proteinExistence type="predicted"/>
<evidence type="ECO:0000313" key="2">
    <source>
        <dbReference type="EMBL" id="MFC0391032.1"/>
    </source>
</evidence>
<name>A0ABV6J568_9BACL</name>